<dbReference type="GO" id="GO:0005634">
    <property type="term" value="C:nucleus"/>
    <property type="evidence" value="ECO:0007669"/>
    <property type="project" value="TreeGrafter"/>
</dbReference>
<evidence type="ECO:0000259" key="6">
    <source>
        <dbReference type="PROSITE" id="PS51388"/>
    </source>
</evidence>
<dbReference type="PROSITE" id="PS51388">
    <property type="entry name" value="GED"/>
    <property type="match status" value="1"/>
</dbReference>
<dbReference type="GO" id="GO:0031623">
    <property type="term" value="P:receptor internalization"/>
    <property type="evidence" value="ECO:0007669"/>
    <property type="project" value="TreeGrafter"/>
</dbReference>
<dbReference type="InterPro" id="IPR019762">
    <property type="entry name" value="Dynamin_GTPase_CS"/>
</dbReference>
<protein>
    <submittedName>
        <fullName evidence="8">Myxovirus (influenza virus) resistance F</fullName>
    </submittedName>
</protein>
<dbReference type="GO" id="GO:0098793">
    <property type="term" value="C:presynapse"/>
    <property type="evidence" value="ECO:0007669"/>
    <property type="project" value="GOC"/>
</dbReference>
<dbReference type="GO" id="GO:0008017">
    <property type="term" value="F:microtubule binding"/>
    <property type="evidence" value="ECO:0007669"/>
    <property type="project" value="TreeGrafter"/>
</dbReference>
<evidence type="ECO:0000256" key="4">
    <source>
        <dbReference type="ARBA" id="ARBA00023134"/>
    </source>
</evidence>
<organism evidence="8 9">
    <name type="scientific">Scleropages formosus</name>
    <name type="common">Asian bonytongue</name>
    <name type="synonym">Osteoglossum formosum</name>
    <dbReference type="NCBI Taxonomy" id="113540"/>
    <lineage>
        <taxon>Eukaryota</taxon>
        <taxon>Metazoa</taxon>
        <taxon>Chordata</taxon>
        <taxon>Craniata</taxon>
        <taxon>Vertebrata</taxon>
        <taxon>Euteleostomi</taxon>
        <taxon>Actinopterygii</taxon>
        <taxon>Neopterygii</taxon>
        <taxon>Teleostei</taxon>
        <taxon>Osteoglossocephala</taxon>
        <taxon>Osteoglossomorpha</taxon>
        <taxon>Osteoglossiformes</taxon>
        <taxon>Osteoglossidae</taxon>
        <taxon>Scleropages</taxon>
    </lineage>
</organism>
<dbReference type="PRINTS" id="PR00195">
    <property type="entry name" value="DYNAMIN"/>
</dbReference>
<dbReference type="SMART" id="SM00302">
    <property type="entry name" value="GED"/>
    <property type="match status" value="1"/>
</dbReference>
<keyword evidence="2" id="KW-0963">Cytoplasm</keyword>
<dbReference type="Ensembl" id="ENSSFOT00015074453.1">
    <property type="protein sequence ID" value="ENSSFOP00015053547.1"/>
    <property type="gene ID" value="ENSSFOG00015011828.2"/>
</dbReference>
<comment type="subcellular location">
    <subcellularLocation>
        <location evidence="1">Cytoplasm</location>
    </subcellularLocation>
</comment>
<dbReference type="GO" id="GO:0003924">
    <property type="term" value="F:GTPase activity"/>
    <property type="evidence" value="ECO:0007669"/>
    <property type="project" value="InterPro"/>
</dbReference>
<feature type="domain" description="GED" evidence="6">
    <location>
        <begin position="529"/>
        <end position="617"/>
    </location>
</feature>
<dbReference type="CDD" id="cd08771">
    <property type="entry name" value="DLP_1"/>
    <property type="match status" value="1"/>
</dbReference>
<sequence length="617" mass="71046">MCFESRSVDGVFHRELDDRVRPYIDLIDSLRMIGVEKDLALPAIAVIGDQSSGKSSVLEALSGVALPRGSGIVTRCPLELKLKKIKKGRKWTATIYYREKKENFTNPMLVEKHVRQAQDELAGEGVGISDELISLEIMSPDVCDLTLIDLPGIARVPVGDQPEDIADQIKNLILKFIQKTETINLVVVPCNVDIATTEALKMAKSVDPHGIRTLAILTKPDLIDKGAEMDILKIVKGNVIPLRKGYIIVKCRGQSDINQNIPLEEATLVELNFFQQHTYFRDLLNEQKATTRCLATKLTKDLVGHIKNSLPQLAEQIQSQLLTIKTELRQYDEGPPGDPKLIGSYLTKILMTFNDRINELCARGDSKQNLYPRLRPMFREWFEYLDNTKEAFQLKMKEVTDQYDENLRGRELPTFSDYSVFERVVREHVTELRQPATDVLKVIQGEIVQGEFNSVAETCFRQYPFLKQISKIDDIHSKLEAKVEKRIREYIDMEKLVYIQDLTFIKELSKNSERFRDVTEENCFVYDVRELTPEKMMAYYEVVFQRLADHIPMLTLHFILKESASQLCMQMMDMRAGCNVSEMLREDSEASCRRNELQQRYRRLRLAQEKTFFNTLN</sequence>
<keyword evidence="4 5" id="KW-0342">GTP-binding</keyword>
<dbReference type="AlphaFoldDB" id="A0A8C9TLL0"/>
<dbReference type="PROSITE" id="PS51718">
    <property type="entry name" value="G_DYNAMIN_2"/>
    <property type="match status" value="1"/>
</dbReference>
<evidence type="ECO:0000256" key="5">
    <source>
        <dbReference type="RuleBase" id="RU003932"/>
    </source>
</evidence>
<dbReference type="GO" id="GO:0005737">
    <property type="term" value="C:cytoplasm"/>
    <property type="evidence" value="ECO:0007669"/>
    <property type="project" value="UniProtKB-SubCell"/>
</dbReference>
<dbReference type="GeneTree" id="ENSGT00940000164201"/>
<feature type="domain" description="Dynamin-type G" evidence="7">
    <location>
        <begin position="38"/>
        <end position="311"/>
    </location>
</feature>
<reference evidence="8 9" key="1">
    <citation type="submission" date="2019-04" db="EMBL/GenBank/DDBJ databases">
        <authorList>
            <consortium name="Wellcome Sanger Institute Data Sharing"/>
        </authorList>
    </citation>
    <scope>NUCLEOTIDE SEQUENCE [LARGE SCALE GENOMIC DNA]</scope>
</reference>
<evidence type="ECO:0000256" key="1">
    <source>
        <dbReference type="ARBA" id="ARBA00004496"/>
    </source>
</evidence>
<dbReference type="Pfam" id="PF01031">
    <property type="entry name" value="Dynamin_M"/>
    <property type="match status" value="1"/>
</dbReference>
<dbReference type="InterPro" id="IPR003130">
    <property type="entry name" value="GED"/>
</dbReference>
<dbReference type="Pfam" id="PF02212">
    <property type="entry name" value="GED"/>
    <property type="match status" value="1"/>
</dbReference>
<dbReference type="GO" id="GO:0005886">
    <property type="term" value="C:plasma membrane"/>
    <property type="evidence" value="ECO:0007669"/>
    <property type="project" value="TreeGrafter"/>
</dbReference>
<dbReference type="Pfam" id="PF00350">
    <property type="entry name" value="Dynamin_N"/>
    <property type="match status" value="1"/>
</dbReference>
<dbReference type="InterPro" id="IPR000375">
    <property type="entry name" value="Dynamin_stalk"/>
</dbReference>
<dbReference type="Proteomes" id="UP000694397">
    <property type="component" value="Chromosome 14"/>
</dbReference>
<dbReference type="PANTHER" id="PTHR11566:SF225">
    <property type="entry name" value="INTERFERON-INDUCED GTP-BINDING PROTEIN MX-RELATED"/>
    <property type="match status" value="1"/>
</dbReference>
<evidence type="ECO:0000256" key="3">
    <source>
        <dbReference type="ARBA" id="ARBA00022741"/>
    </source>
</evidence>
<gene>
    <name evidence="8" type="primary">LOC108920082</name>
</gene>
<dbReference type="InterPro" id="IPR001401">
    <property type="entry name" value="Dynamin_GTPase"/>
</dbReference>
<evidence type="ECO:0000313" key="9">
    <source>
        <dbReference type="Proteomes" id="UP000694397"/>
    </source>
</evidence>
<dbReference type="Gene3D" id="1.20.120.1240">
    <property type="entry name" value="Dynamin, middle domain"/>
    <property type="match status" value="1"/>
</dbReference>
<accession>A0A8C9TLL0</accession>
<dbReference type="InterPro" id="IPR022812">
    <property type="entry name" value="Dynamin"/>
</dbReference>
<dbReference type="GO" id="GO:0005525">
    <property type="term" value="F:GTP binding"/>
    <property type="evidence" value="ECO:0007669"/>
    <property type="project" value="UniProtKB-KW"/>
</dbReference>
<comment type="similarity">
    <text evidence="5">Belongs to the TRAFAC class dynamin-like GTPase superfamily. Dynamin/Fzo/YdjA family.</text>
</comment>
<reference evidence="8" key="2">
    <citation type="submission" date="2025-08" db="UniProtKB">
        <authorList>
            <consortium name="Ensembl"/>
        </authorList>
    </citation>
    <scope>IDENTIFICATION</scope>
</reference>
<name>A0A8C9TLL0_SCLFO</name>
<evidence type="ECO:0000259" key="7">
    <source>
        <dbReference type="PROSITE" id="PS51718"/>
    </source>
</evidence>
<keyword evidence="3 5" id="KW-0547">Nucleotide-binding</keyword>
<dbReference type="PANTHER" id="PTHR11566">
    <property type="entry name" value="DYNAMIN"/>
    <property type="match status" value="1"/>
</dbReference>
<proteinExistence type="inferred from homology"/>
<dbReference type="FunFam" id="3.40.50.300:FF:000621">
    <property type="entry name" value="Interferon-induced GTP-binding protein Mx1"/>
    <property type="match status" value="1"/>
</dbReference>
<reference evidence="8" key="3">
    <citation type="submission" date="2025-09" db="UniProtKB">
        <authorList>
            <consortium name="Ensembl"/>
        </authorList>
    </citation>
    <scope>IDENTIFICATION</scope>
</reference>
<evidence type="ECO:0000313" key="8">
    <source>
        <dbReference type="Ensembl" id="ENSSFOP00015053547.1"/>
    </source>
</evidence>
<keyword evidence="9" id="KW-1185">Reference proteome</keyword>
<dbReference type="GO" id="GO:0051607">
    <property type="term" value="P:defense response to virus"/>
    <property type="evidence" value="ECO:0007669"/>
    <property type="project" value="TreeGrafter"/>
</dbReference>
<dbReference type="InterPro" id="IPR020850">
    <property type="entry name" value="GED_dom"/>
</dbReference>
<dbReference type="InterPro" id="IPR045063">
    <property type="entry name" value="Dynamin_N"/>
</dbReference>
<dbReference type="Gene3D" id="3.40.50.300">
    <property type="entry name" value="P-loop containing nucleotide triphosphate hydrolases"/>
    <property type="match status" value="1"/>
</dbReference>
<dbReference type="GO" id="GO:0005874">
    <property type="term" value="C:microtubule"/>
    <property type="evidence" value="ECO:0007669"/>
    <property type="project" value="TreeGrafter"/>
</dbReference>
<dbReference type="SMART" id="SM00053">
    <property type="entry name" value="DYNc"/>
    <property type="match status" value="1"/>
</dbReference>
<dbReference type="InterPro" id="IPR030381">
    <property type="entry name" value="G_DYNAMIN_dom"/>
</dbReference>
<evidence type="ECO:0000256" key="2">
    <source>
        <dbReference type="ARBA" id="ARBA00022490"/>
    </source>
</evidence>
<dbReference type="SUPFAM" id="SSF52540">
    <property type="entry name" value="P-loop containing nucleoside triphosphate hydrolases"/>
    <property type="match status" value="1"/>
</dbReference>
<dbReference type="GO" id="GO:0016185">
    <property type="term" value="P:synaptic vesicle budding from presynaptic endocytic zone membrane"/>
    <property type="evidence" value="ECO:0007669"/>
    <property type="project" value="TreeGrafter"/>
</dbReference>
<dbReference type="PROSITE" id="PS00410">
    <property type="entry name" value="G_DYNAMIN_1"/>
    <property type="match status" value="1"/>
</dbReference>
<dbReference type="InterPro" id="IPR027417">
    <property type="entry name" value="P-loop_NTPase"/>
</dbReference>